<feature type="region of interest" description="Disordered" evidence="1">
    <location>
        <begin position="697"/>
        <end position="716"/>
    </location>
</feature>
<dbReference type="HOGENOM" id="CLU_385953_0_0_1"/>
<evidence type="ECO:0000313" key="3">
    <source>
        <dbReference type="Proteomes" id="UP000054485"/>
    </source>
</evidence>
<reference evidence="2 3" key="1">
    <citation type="submission" date="2014-04" db="EMBL/GenBank/DDBJ databases">
        <authorList>
            <consortium name="DOE Joint Genome Institute"/>
            <person name="Kuo A."/>
            <person name="Ruytinx J."/>
            <person name="Rineau F."/>
            <person name="Colpaert J."/>
            <person name="Kohler A."/>
            <person name="Nagy L.G."/>
            <person name="Floudas D."/>
            <person name="Copeland A."/>
            <person name="Barry K.W."/>
            <person name="Cichocki N."/>
            <person name="Veneault-Fourrey C."/>
            <person name="LaButti K."/>
            <person name="Lindquist E.A."/>
            <person name="Lipzen A."/>
            <person name="Lundell T."/>
            <person name="Morin E."/>
            <person name="Murat C."/>
            <person name="Sun H."/>
            <person name="Tunlid A."/>
            <person name="Henrissat B."/>
            <person name="Grigoriev I.V."/>
            <person name="Hibbett D.S."/>
            <person name="Martin F."/>
            <person name="Nordberg H.P."/>
            <person name="Cantor M.N."/>
            <person name="Hua S.X."/>
        </authorList>
    </citation>
    <scope>NUCLEOTIDE SEQUENCE [LARGE SCALE GENOMIC DNA]</scope>
    <source>
        <strain evidence="2 3">UH-Slu-Lm8-n1</strain>
    </source>
</reference>
<dbReference type="EMBL" id="KN836287">
    <property type="protein sequence ID" value="KIK32331.1"/>
    <property type="molecule type" value="Genomic_DNA"/>
</dbReference>
<name>A0A0C9ZSR5_9AGAM</name>
<gene>
    <name evidence="2" type="ORF">CY34DRAFT_19126</name>
</gene>
<proteinExistence type="predicted"/>
<protein>
    <submittedName>
        <fullName evidence="2">Uncharacterized protein</fullName>
    </submittedName>
</protein>
<dbReference type="OrthoDB" id="2690652at2759"/>
<sequence>MLTDQAAARADAPKPSRPRPCPVPVKKAAKAPETTDLTTAVDKAVGGRADKSAASANNEYPGSEADEEEVQMPGARKKKGKRMVIPVKTPVRDAIDVAGSLITRESTQTQTSLFFFNLMVHDNDASSPLGSKKFSHTGRIPNWRTHIPIGGSNPSSNLKHRASGAPSAISSTAPSSKLTKGSTTSSGGALLTPIDTPNAGANNMLDLFTTLFADDKLTDSVKHSQALLGVKISWEVSENSLLQTKLAHRNANLAPKQLDLIEPDIIADDSASNLMDNDLGTNAKTTPLVTSLVNYDSGTNRDSDLEPPPSAQVPKGYYDADLQPPHLAPSYLSRPTVVKCKLVDAEDDFTDDDLIEDNLFKDDLMITDDFVIEDDLIDEGSPSSKIEFVAHIEPVVKTEYKSVSLWLTSAVVCFGFKYLNSADYKLYRPVVSSIPSTVKLEAGPTNPSEVTVEILPRSLYRIKHLPGGPRAVARWSAIFIPTLISAIGDQEEVWGHIESEAMFHATIQNTWNAVHEDIPHTIPNDGPVVAIALQRLSEWRNCIGTTAVTVYTNFMSLQDDVETDEDCKGFSESLLVKLAFLYGNITEEGKFERPFESELIIQALSAFALQRHVEHAIRLITSETLVSELEVNSKGKAIKIPHSMNKSSGKISSSRKAFSDTNFGVMTRWYMTSINRLQESVLQDVWGRAKDIALKRRGAPPAADEDSEDERVLIGL</sequence>
<dbReference type="AlphaFoldDB" id="A0A0C9ZSR5"/>
<feature type="compositionally biased region" description="Low complexity" evidence="1">
    <location>
        <begin position="163"/>
        <end position="191"/>
    </location>
</feature>
<keyword evidence="3" id="KW-1185">Reference proteome</keyword>
<reference evidence="3" key="2">
    <citation type="submission" date="2015-01" db="EMBL/GenBank/DDBJ databases">
        <title>Evolutionary Origins and Diversification of the Mycorrhizal Mutualists.</title>
        <authorList>
            <consortium name="DOE Joint Genome Institute"/>
            <consortium name="Mycorrhizal Genomics Consortium"/>
            <person name="Kohler A."/>
            <person name="Kuo A."/>
            <person name="Nagy L.G."/>
            <person name="Floudas D."/>
            <person name="Copeland A."/>
            <person name="Barry K.W."/>
            <person name="Cichocki N."/>
            <person name="Veneault-Fourrey C."/>
            <person name="LaButti K."/>
            <person name="Lindquist E.A."/>
            <person name="Lipzen A."/>
            <person name="Lundell T."/>
            <person name="Morin E."/>
            <person name="Murat C."/>
            <person name="Riley R."/>
            <person name="Ohm R."/>
            <person name="Sun H."/>
            <person name="Tunlid A."/>
            <person name="Henrissat B."/>
            <person name="Grigoriev I.V."/>
            <person name="Hibbett D.S."/>
            <person name="Martin F."/>
        </authorList>
    </citation>
    <scope>NUCLEOTIDE SEQUENCE [LARGE SCALE GENOMIC DNA]</scope>
    <source>
        <strain evidence="3">UH-Slu-Lm8-n1</strain>
    </source>
</reference>
<evidence type="ECO:0000256" key="1">
    <source>
        <dbReference type="SAM" id="MobiDB-lite"/>
    </source>
</evidence>
<dbReference type="Proteomes" id="UP000054485">
    <property type="component" value="Unassembled WGS sequence"/>
</dbReference>
<feature type="region of interest" description="Disordered" evidence="1">
    <location>
        <begin position="148"/>
        <end position="191"/>
    </location>
</feature>
<evidence type="ECO:0000313" key="2">
    <source>
        <dbReference type="EMBL" id="KIK32331.1"/>
    </source>
</evidence>
<feature type="region of interest" description="Disordered" evidence="1">
    <location>
        <begin position="1"/>
        <end position="82"/>
    </location>
</feature>
<dbReference type="InParanoid" id="A0A0C9ZSR5"/>
<organism evidence="2 3">
    <name type="scientific">Suillus luteus UH-Slu-Lm8-n1</name>
    <dbReference type="NCBI Taxonomy" id="930992"/>
    <lineage>
        <taxon>Eukaryota</taxon>
        <taxon>Fungi</taxon>
        <taxon>Dikarya</taxon>
        <taxon>Basidiomycota</taxon>
        <taxon>Agaricomycotina</taxon>
        <taxon>Agaricomycetes</taxon>
        <taxon>Agaricomycetidae</taxon>
        <taxon>Boletales</taxon>
        <taxon>Suillineae</taxon>
        <taxon>Suillaceae</taxon>
        <taxon>Suillus</taxon>
    </lineage>
</organism>
<accession>A0A0C9ZSR5</accession>